<sequence length="119" mass="14178">MLRRGNRLINIYPKRNDMLLERKWLASLRRCRLLSHKCQRHHHQPLGGRRSGWMDLYHWTEMMTLNQKNSHGKFIQKAATVGIVDWKKDTILNETVYHKAGSYKVNSYTKKIKVSKALF</sequence>
<protein>
    <submittedName>
        <fullName evidence="1">Uncharacterized protein</fullName>
    </submittedName>
</protein>
<name>A0A226DWI3_FOLCA</name>
<reference evidence="1 2" key="1">
    <citation type="submission" date="2015-12" db="EMBL/GenBank/DDBJ databases">
        <title>The genome of Folsomia candida.</title>
        <authorList>
            <person name="Faddeeva A."/>
            <person name="Derks M.F."/>
            <person name="Anvar Y."/>
            <person name="Smit S."/>
            <person name="Van Straalen N."/>
            <person name="Roelofs D."/>
        </authorList>
    </citation>
    <scope>NUCLEOTIDE SEQUENCE [LARGE SCALE GENOMIC DNA]</scope>
    <source>
        <strain evidence="1 2">VU population</strain>
        <tissue evidence="1">Whole body</tissue>
    </source>
</reference>
<gene>
    <name evidence="1" type="ORF">Fcan01_15809</name>
</gene>
<dbReference type="AlphaFoldDB" id="A0A226DWI3"/>
<dbReference type="OrthoDB" id="8191639at2759"/>
<organism evidence="1 2">
    <name type="scientific">Folsomia candida</name>
    <name type="common">Springtail</name>
    <dbReference type="NCBI Taxonomy" id="158441"/>
    <lineage>
        <taxon>Eukaryota</taxon>
        <taxon>Metazoa</taxon>
        <taxon>Ecdysozoa</taxon>
        <taxon>Arthropoda</taxon>
        <taxon>Hexapoda</taxon>
        <taxon>Collembola</taxon>
        <taxon>Entomobryomorpha</taxon>
        <taxon>Isotomoidea</taxon>
        <taxon>Isotomidae</taxon>
        <taxon>Proisotominae</taxon>
        <taxon>Folsomia</taxon>
    </lineage>
</organism>
<evidence type="ECO:0000313" key="1">
    <source>
        <dbReference type="EMBL" id="OXA49430.1"/>
    </source>
</evidence>
<comment type="caution">
    <text evidence="1">The sequence shown here is derived from an EMBL/GenBank/DDBJ whole genome shotgun (WGS) entry which is preliminary data.</text>
</comment>
<keyword evidence="2" id="KW-1185">Reference proteome</keyword>
<proteinExistence type="predicted"/>
<dbReference type="EMBL" id="LNIX01000010">
    <property type="protein sequence ID" value="OXA49430.1"/>
    <property type="molecule type" value="Genomic_DNA"/>
</dbReference>
<dbReference type="Proteomes" id="UP000198287">
    <property type="component" value="Unassembled WGS sequence"/>
</dbReference>
<evidence type="ECO:0000313" key="2">
    <source>
        <dbReference type="Proteomes" id="UP000198287"/>
    </source>
</evidence>
<accession>A0A226DWI3</accession>